<dbReference type="GeneID" id="66996848"/>
<dbReference type="GO" id="GO:0005634">
    <property type="term" value="C:nucleus"/>
    <property type="evidence" value="ECO:0007669"/>
    <property type="project" value="TreeGrafter"/>
</dbReference>
<dbReference type="PRINTS" id="PR01813">
    <property type="entry name" value="ANNEXINFUNGI"/>
</dbReference>
<dbReference type="GO" id="GO:0005544">
    <property type="term" value="F:calcium-dependent phospholipid binding"/>
    <property type="evidence" value="ECO:0007669"/>
    <property type="project" value="UniProtKB-KW"/>
</dbReference>
<evidence type="ECO:0000313" key="7">
    <source>
        <dbReference type="Proteomes" id="UP000036893"/>
    </source>
</evidence>
<feature type="compositionally biased region" description="Low complexity" evidence="5">
    <location>
        <begin position="137"/>
        <end position="160"/>
    </location>
</feature>
<feature type="compositionally biased region" description="Low complexity" evidence="5">
    <location>
        <begin position="98"/>
        <end position="111"/>
    </location>
</feature>
<dbReference type="SMART" id="SM00335">
    <property type="entry name" value="ANX"/>
    <property type="match status" value="3"/>
</dbReference>
<evidence type="ECO:0000256" key="1">
    <source>
        <dbReference type="ARBA" id="ARBA00007831"/>
    </source>
</evidence>
<gene>
    <name evidence="6" type="ORF">Aud_009371</name>
</gene>
<keyword evidence="4" id="KW-0106">Calcium</keyword>
<dbReference type="PROSITE" id="PS51897">
    <property type="entry name" value="ANNEXIN_2"/>
    <property type="match status" value="3"/>
</dbReference>
<evidence type="ECO:0000313" key="6">
    <source>
        <dbReference type="EMBL" id="GIC92895.1"/>
    </source>
</evidence>
<comment type="domain">
    <text evidence="4">A pair of annexin repeats may form one binding site for calcium and phospholipid.</text>
</comment>
<dbReference type="InterPro" id="IPR018502">
    <property type="entry name" value="Annexin_repeat"/>
</dbReference>
<dbReference type="PROSITE" id="PS00223">
    <property type="entry name" value="ANNEXIN_1"/>
    <property type="match status" value="1"/>
</dbReference>
<dbReference type="FunFam" id="1.10.220.10:FF:000005">
    <property type="entry name" value="Annexin"/>
    <property type="match status" value="2"/>
</dbReference>
<proteinExistence type="inferred from homology"/>
<dbReference type="PRINTS" id="PR00196">
    <property type="entry name" value="ANNEXIN"/>
</dbReference>
<keyword evidence="2 4" id="KW-0677">Repeat</keyword>
<evidence type="ECO:0000256" key="5">
    <source>
        <dbReference type="SAM" id="MobiDB-lite"/>
    </source>
</evidence>
<name>A0A8E0QYX9_9EURO</name>
<dbReference type="SUPFAM" id="SSF47874">
    <property type="entry name" value="Annexin"/>
    <property type="match status" value="1"/>
</dbReference>
<comment type="similarity">
    <text evidence="1 4">Belongs to the annexin family.</text>
</comment>
<reference evidence="6" key="1">
    <citation type="journal article" date="2015" name="Genome Announc.">
        <title>Draft Genome Sequence of the Pathogenic Filamentous Fungus Aspergillus udagawae Strain IFM 46973T.</title>
        <authorList>
            <person name="Kusuya Y."/>
            <person name="Takahashi-Nakaguchi A."/>
            <person name="Takahashi H."/>
            <person name="Yaguchi T."/>
        </authorList>
    </citation>
    <scope>NUCLEOTIDE SEQUENCE</scope>
    <source>
        <strain evidence="6">IFM 46973</strain>
    </source>
</reference>
<dbReference type="GO" id="GO:0012506">
    <property type="term" value="C:vesicle membrane"/>
    <property type="evidence" value="ECO:0007669"/>
    <property type="project" value="TreeGrafter"/>
</dbReference>
<dbReference type="Pfam" id="PF00191">
    <property type="entry name" value="Annexin"/>
    <property type="match status" value="3"/>
</dbReference>
<feature type="compositionally biased region" description="Pro residues" evidence="5">
    <location>
        <begin position="35"/>
        <end position="62"/>
    </location>
</feature>
<reference evidence="6" key="2">
    <citation type="submission" date="2021-01" db="EMBL/GenBank/DDBJ databases">
        <title>Pan-genome distribution and transcriptional activeness of fungal secondary metabolism genes in Aspergillus section Fumigati.</title>
        <authorList>
            <person name="Takahashi H."/>
            <person name="Umemura M."/>
            <person name="Ninomiya A."/>
            <person name="Kusuya Y."/>
            <person name="Urayama S."/>
            <person name="Shimizu M."/>
            <person name="Watanabe A."/>
            <person name="Kamei K."/>
            <person name="Yaguchi T."/>
            <person name="Hagiwara D."/>
        </authorList>
    </citation>
    <scope>NUCLEOTIDE SEQUENCE</scope>
    <source>
        <strain evidence="6">IFM 46973</strain>
    </source>
</reference>
<protein>
    <recommendedName>
        <fullName evidence="4">Annexin</fullName>
    </recommendedName>
</protein>
<dbReference type="EMBL" id="BBXM02000007">
    <property type="protein sequence ID" value="GIC92895.1"/>
    <property type="molecule type" value="Genomic_DNA"/>
</dbReference>
<sequence length="487" mass="53489">MSHPQNSYGGPPQPPYNSAGYAQPGSHQQQQQAPFYPPQQPGGYPPQGGPPQQYPQQYPPPAQYQQQPYGAPPPQQQWPGQPPQQYPQGGHPPPQQYPPQGAYPQNQYPPQGHYPPPGQYPPQGQYPPHGQYPPPSQGQYPPQGGYPPQGQPGYQAHQAPQPMPTPPSLGYDPNQRAPGDATREAEALRKAMKGFGTDEKALINILTKPDPLQMALIRHTYTDRIGRNLEKDLKSELSGDLEDVLVSLARGPLEQDVAALRDALAGIGTNEDILTDVLVGRSNADLRAIKYAYVGKYQKSLVEDIKSDLSGKTEQFFVMLLNATRPEPGTYFDAHSVDADVREIHQATQARKGTDETGVFAVFMAASDAKLVAIAQAFEAKYHTSLEKVLKAEFSGHMEDALLSMLSKAKDPVGHDAEKILKCVGGAKADIKRLIYWVVHLHWNPPHFAAVKARLKQKLGHDIGNQWRGAIAPGDFMDAMRQVWNSA</sequence>
<dbReference type="Proteomes" id="UP000036893">
    <property type="component" value="Unassembled WGS sequence"/>
</dbReference>
<dbReference type="RefSeq" id="XP_043150161.1">
    <property type="nucleotide sequence ID" value="XM_043294226.1"/>
</dbReference>
<keyword evidence="4" id="KW-0111">Calcium/phospholipid-binding</keyword>
<feature type="region of interest" description="Disordered" evidence="5">
    <location>
        <begin position="1"/>
        <end position="185"/>
    </location>
</feature>
<comment type="caution">
    <text evidence="6">The sequence shown here is derived from an EMBL/GenBank/DDBJ whole genome shotgun (WGS) entry which is preliminary data.</text>
</comment>
<dbReference type="PANTHER" id="PTHR10502:SF179">
    <property type="entry name" value="ANNEXIN"/>
    <property type="match status" value="1"/>
</dbReference>
<dbReference type="InterPro" id="IPR001464">
    <property type="entry name" value="Annexin"/>
</dbReference>
<evidence type="ECO:0000256" key="2">
    <source>
        <dbReference type="ARBA" id="ARBA00022737"/>
    </source>
</evidence>
<feature type="compositionally biased region" description="Pro residues" evidence="5">
    <location>
        <begin position="70"/>
        <end position="97"/>
    </location>
</feature>
<dbReference type="InterPro" id="IPR018252">
    <property type="entry name" value="Annexin_repeat_CS"/>
</dbReference>
<dbReference type="GO" id="GO:0005509">
    <property type="term" value="F:calcium ion binding"/>
    <property type="evidence" value="ECO:0007669"/>
    <property type="project" value="InterPro"/>
</dbReference>
<dbReference type="AlphaFoldDB" id="A0A8E0QYX9"/>
<dbReference type="InterPro" id="IPR037104">
    <property type="entry name" value="Annexin_sf"/>
</dbReference>
<evidence type="ECO:0000256" key="3">
    <source>
        <dbReference type="ARBA" id="ARBA00023216"/>
    </source>
</evidence>
<dbReference type="PANTHER" id="PTHR10502">
    <property type="entry name" value="ANNEXIN"/>
    <property type="match status" value="1"/>
</dbReference>
<keyword evidence="3 4" id="KW-0041">Annexin</keyword>
<dbReference type="GO" id="GO:0005886">
    <property type="term" value="C:plasma membrane"/>
    <property type="evidence" value="ECO:0007669"/>
    <property type="project" value="TreeGrafter"/>
</dbReference>
<organism evidence="6 7">
    <name type="scientific">Aspergillus udagawae</name>
    <dbReference type="NCBI Taxonomy" id="91492"/>
    <lineage>
        <taxon>Eukaryota</taxon>
        <taxon>Fungi</taxon>
        <taxon>Dikarya</taxon>
        <taxon>Ascomycota</taxon>
        <taxon>Pezizomycotina</taxon>
        <taxon>Eurotiomycetes</taxon>
        <taxon>Eurotiomycetidae</taxon>
        <taxon>Eurotiales</taxon>
        <taxon>Aspergillaceae</taxon>
        <taxon>Aspergillus</taxon>
        <taxon>Aspergillus subgen. Fumigati</taxon>
    </lineage>
</organism>
<dbReference type="InterPro" id="IPR009117">
    <property type="entry name" value="ANX14"/>
</dbReference>
<accession>A0A8E0QYX9</accession>
<dbReference type="Gene3D" id="1.10.220.10">
    <property type="entry name" value="Annexin"/>
    <property type="match status" value="3"/>
</dbReference>
<dbReference type="GO" id="GO:0001786">
    <property type="term" value="F:phosphatidylserine binding"/>
    <property type="evidence" value="ECO:0007669"/>
    <property type="project" value="TreeGrafter"/>
</dbReference>
<evidence type="ECO:0000256" key="4">
    <source>
        <dbReference type="RuleBase" id="RU003540"/>
    </source>
</evidence>
<dbReference type="GO" id="GO:0005737">
    <property type="term" value="C:cytoplasm"/>
    <property type="evidence" value="ECO:0007669"/>
    <property type="project" value="TreeGrafter"/>
</dbReference>